<organism evidence="8 9">
    <name type="scientific">Williamsia marianensis</name>
    <dbReference type="NCBI Taxonomy" id="85044"/>
    <lineage>
        <taxon>Bacteria</taxon>
        <taxon>Bacillati</taxon>
        <taxon>Actinomycetota</taxon>
        <taxon>Actinomycetes</taxon>
        <taxon>Mycobacteriales</taxon>
        <taxon>Nocardiaceae</taxon>
        <taxon>Williamsia</taxon>
    </lineage>
</organism>
<dbReference type="EMBL" id="PEBD01000008">
    <property type="protein sequence ID" value="PHV66470.1"/>
    <property type="molecule type" value="Genomic_DNA"/>
</dbReference>
<evidence type="ECO:0000313" key="9">
    <source>
        <dbReference type="Proteomes" id="UP000225108"/>
    </source>
</evidence>
<accession>A0A2G3PL13</accession>
<feature type="transmembrane region" description="Helical" evidence="6">
    <location>
        <begin position="94"/>
        <end position="113"/>
    </location>
</feature>
<dbReference type="CDD" id="cd17324">
    <property type="entry name" value="MFS_NepI_like"/>
    <property type="match status" value="1"/>
</dbReference>
<dbReference type="InterPro" id="IPR020846">
    <property type="entry name" value="MFS_dom"/>
</dbReference>
<feature type="domain" description="Major facilitator superfamily (MFS) profile" evidence="7">
    <location>
        <begin position="29"/>
        <end position="410"/>
    </location>
</feature>
<keyword evidence="3 6" id="KW-1133">Transmembrane helix</keyword>
<evidence type="ECO:0000256" key="1">
    <source>
        <dbReference type="ARBA" id="ARBA00004651"/>
    </source>
</evidence>
<name>A0A2G3PL13_WILMA</name>
<dbReference type="Pfam" id="PF07690">
    <property type="entry name" value="MFS_1"/>
    <property type="match status" value="1"/>
</dbReference>
<evidence type="ECO:0000256" key="4">
    <source>
        <dbReference type="ARBA" id="ARBA00023136"/>
    </source>
</evidence>
<comment type="subcellular location">
    <subcellularLocation>
        <location evidence="1">Cell membrane</location>
        <topology evidence="1">Multi-pass membrane protein</topology>
    </subcellularLocation>
</comment>
<feature type="transmembrane region" description="Helical" evidence="6">
    <location>
        <begin position="385"/>
        <end position="406"/>
    </location>
</feature>
<dbReference type="GO" id="GO:0005886">
    <property type="term" value="C:plasma membrane"/>
    <property type="evidence" value="ECO:0007669"/>
    <property type="project" value="UniProtKB-SubCell"/>
</dbReference>
<feature type="transmembrane region" description="Helical" evidence="6">
    <location>
        <begin position="180"/>
        <end position="202"/>
    </location>
</feature>
<feature type="transmembrane region" description="Helical" evidence="6">
    <location>
        <begin position="152"/>
        <end position="174"/>
    </location>
</feature>
<dbReference type="PROSITE" id="PS50850">
    <property type="entry name" value="MFS"/>
    <property type="match status" value="1"/>
</dbReference>
<feature type="compositionally biased region" description="Pro residues" evidence="5">
    <location>
        <begin position="1"/>
        <end position="10"/>
    </location>
</feature>
<reference evidence="8 9" key="1">
    <citation type="submission" date="2017-10" db="EMBL/GenBank/DDBJ databases">
        <title>The draft genome sequence of Williamsia sp. BULT 1.1 isolated from the semi-arid grassland soils from South Africa.</title>
        <authorList>
            <person name="Kabwe M.H."/>
            <person name="Govender N."/>
            <person name="Mutseka Lunga P."/>
            <person name="Vikram S."/>
            <person name="Makhalanyane T.P."/>
        </authorList>
    </citation>
    <scope>NUCLEOTIDE SEQUENCE [LARGE SCALE GENOMIC DNA]</scope>
    <source>
        <strain evidence="8 9">BULT 1.1</strain>
    </source>
</reference>
<dbReference type="SUPFAM" id="SSF103473">
    <property type="entry name" value="MFS general substrate transporter"/>
    <property type="match status" value="1"/>
</dbReference>
<keyword evidence="2 6" id="KW-0812">Transmembrane</keyword>
<dbReference type="RefSeq" id="WP_099382514.1">
    <property type="nucleotide sequence ID" value="NZ_PEBD01000008.1"/>
</dbReference>
<evidence type="ECO:0000256" key="3">
    <source>
        <dbReference type="ARBA" id="ARBA00022989"/>
    </source>
</evidence>
<dbReference type="AlphaFoldDB" id="A0A2G3PL13"/>
<dbReference type="InterPro" id="IPR036259">
    <property type="entry name" value="MFS_trans_sf"/>
</dbReference>
<feature type="transmembrane region" description="Helical" evidence="6">
    <location>
        <begin position="268"/>
        <end position="288"/>
    </location>
</feature>
<feature type="transmembrane region" description="Helical" evidence="6">
    <location>
        <begin position="119"/>
        <end position="140"/>
    </location>
</feature>
<sequence>MRATPDPPTDPSSAIPASPGDRPGISRSLVVLFAITCGVSVSSLYVLQPVLEEIRRDFDVSTSTAALVVTAAQLGYAAGLLFLVPLGDLLNRKLLAPSMMVASAVALLLSGLAPGFGTLFIASILTGVCAATAQIVLPWSSSLAVPSDRGRVVGMVMSGLLLGILLARVVSGLIAEFGGWRSVLFTGSALMVVLAVVVYVSVPPDAHRPRQPYGQLLISVARIVRAETMLRQRMLLGFLTMFGFSAMWTSIAFLLSGSRGEHFFYSEAAIGLFGLAGVAGAAAAPLFGKLADRGHLRMATTAAWVVTIIGWLSLAWPGTPLAALVIGLVVFDFGVQASQLANQSAIYSLASEERSRVTTAYMVTYFAGAVAGSVSSGYAYGAGGWIAVCLSGIGVAVTGLLAWLVFDRWNERRAGQSVR</sequence>
<dbReference type="PANTHER" id="PTHR42910:SF1">
    <property type="entry name" value="MAJOR FACILITATOR SUPERFAMILY (MFS) PROFILE DOMAIN-CONTAINING PROTEIN"/>
    <property type="match status" value="1"/>
</dbReference>
<dbReference type="GO" id="GO:0022857">
    <property type="term" value="F:transmembrane transporter activity"/>
    <property type="evidence" value="ECO:0007669"/>
    <property type="project" value="InterPro"/>
</dbReference>
<evidence type="ECO:0000256" key="6">
    <source>
        <dbReference type="SAM" id="Phobius"/>
    </source>
</evidence>
<feature type="transmembrane region" description="Helical" evidence="6">
    <location>
        <begin position="29"/>
        <end position="47"/>
    </location>
</feature>
<dbReference type="PANTHER" id="PTHR42910">
    <property type="entry name" value="TRANSPORTER SCO4007-RELATED"/>
    <property type="match status" value="1"/>
</dbReference>
<evidence type="ECO:0000256" key="2">
    <source>
        <dbReference type="ARBA" id="ARBA00022692"/>
    </source>
</evidence>
<evidence type="ECO:0000259" key="7">
    <source>
        <dbReference type="PROSITE" id="PS50850"/>
    </source>
</evidence>
<dbReference type="Gene3D" id="1.20.1250.20">
    <property type="entry name" value="MFS general substrate transporter like domains"/>
    <property type="match status" value="1"/>
</dbReference>
<evidence type="ECO:0000256" key="5">
    <source>
        <dbReference type="SAM" id="MobiDB-lite"/>
    </source>
</evidence>
<comment type="caution">
    <text evidence="8">The sequence shown here is derived from an EMBL/GenBank/DDBJ whole genome shotgun (WGS) entry which is preliminary data.</text>
</comment>
<feature type="transmembrane region" description="Helical" evidence="6">
    <location>
        <begin position="235"/>
        <end position="256"/>
    </location>
</feature>
<gene>
    <name evidence="8" type="ORF">CSW57_09070</name>
</gene>
<feature type="transmembrane region" description="Helical" evidence="6">
    <location>
        <begin position="67"/>
        <end position="87"/>
    </location>
</feature>
<proteinExistence type="predicted"/>
<protein>
    <submittedName>
        <fullName evidence="8">MFS transporter</fullName>
    </submittedName>
</protein>
<keyword evidence="4 6" id="KW-0472">Membrane</keyword>
<dbReference type="InterPro" id="IPR011701">
    <property type="entry name" value="MFS"/>
</dbReference>
<dbReference type="Proteomes" id="UP000225108">
    <property type="component" value="Unassembled WGS sequence"/>
</dbReference>
<evidence type="ECO:0000313" key="8">
    <source>
        <dbReference type="EMBL" id="PHV66470.1"/>
    </source>
</evidence>
<feature type="region of interest" description="Disordered" evidence="5">
    <location>
        <begin position="1"/>
        <end position="21"/>
    </location>
</feature>